<dbReference type="SUPFAM" id="SSF52777">
    <property type="entry name" value="CoA-dependent acyltransferases"/>
    <property type="match status" value="2"/>
</dbReference>
<comment type="caution">
    <text evidence="2">The sequence shown here is derived from an EMBL/GenBank/DDBJ whole genome shotgun (WGS) entry which is preliminary data.</text>
</comment>
<reference evidence="2 3" key="1">
    <citation type="journal article" date="2015" name="Int. J. Syst. Evol. Microbiol.">
        <title>Streptomyces gilvifuscus sp. nov., an actinomycete that produces antibacterial compounds isolated from soil.</title>
        <authorList>
            <person name="Nguyen T.M."/>
            <person name="Kim J."/>
        </authorList>
    </citation>
    <scope>NUCLEOTIDE SEQUENCE [LARGE SCALE GENOMIC DNA]</scope>
    <source>
        <strain evidence="2 3">T113</strain>
    </source>
</reference>
<feature type="non-terminal residue" evidence="2">
    <location>
        <position position="491"/>
    </location>
</feature>
<gene>
    <name evidence="2" type="ORF">PO587_44585</name>
</gene>
<keyword evidence="3" id="KW-1185">Reference proteome</keyword>
<dbReference type="PANTHER" id="PTHR45398">
    <property type="match status" value="1"/>
</dbReference>
<dbReference type="InterPro" id="IPR023213">
    <property type="entry name" value="CAT-like_dom_sf"/>
</dbReference>
<dbReference type="Proteomes" id="UP001221328">
    <property type="component" value="Unassembled WGS sequence"/>
</dbReference>
<feature type="domain" description="Condensation" evidence="1">
    <location>
        <begin position="49"/>
        <end position="487"/>
    </location>
</feature>
<dbReference type="Pfam" id="PF00668">
    <property type="entry name" value="Condensation"/>
    <property type="match status" value="1"/>
</dbReference>
<dbReference type="Gene3D" id="3.30.559.30">
    <property type="entry name" value="Nonribosomal peptide synthetase, condensation domain"/>
    <property type="match status" value="1"/>
</dbReference>
<dbReference type="PANTHER" id="PTHR45398:SF1">
    <property type="entry name" value="ENZYME, PUTATIVE (JCVI)-RELATED"/>
    <property type="match status" value="1"/>
</dbReference>
<organism evidence="2 3">
    <name type="scientific">Streptomyces gilvifuscus</name>
    <dbReference type="NCBI Taxonomy" id="1550617"/>
    <lineage>
        <taxon>Bacteria</taxon>
        <taxon>Bacillati</taxon>
        <taxon>Actinomycetota</taxon>
        <taxon>Actinomycetes</taxon>
        <taxon>Kitasatosporales</taxon>
        <taxon>Streptomycetaceae</taxon>
        <taxon>Streptomyces</taxon>
    </lineage>
</organism>
<protein>
    <submittedName>
        <fullName evidence="2">Condensation domain-containing protein</fullName>
    </submittedName>
</protein>
<evidence type="ECO:0000313" key="2">
    <source>
        <dbReference type="EMBL" id="MDC2961515.1"/>
    </source>
</evidence>
<dbReference type="InterPro" id="IPR001242">
    <property type="entry name" value="Condensation_dom"/>
</dbReference>
<proteinExistence type="predicted"/>
<evidence type="ECO:0000259" key="1">
    <source>
        <dbReference type="Pfam" id="PF00668"/>
    </source>
</evidence>
<name>A0ABT5G9E4_9ACTN</name>
<dbReference type="EMBL" id="JAQOSK010000047">
    <property type="protein sequence ID" value="MDC2961515.1"/>
    <property type="molecule type" value="Genomic_DNA"/>
</dbReference>
<dbReference type="RefSeq" id="WP_272179324.1">
    <property type="nucleotide sequence ID" value="NZ_JAQOSK010000047.1"/>
</dbReference>
<evidence type="ECO:0000313" key="3">
    <source>
        <dbReference type="Proteomes" id="UP001221328"/>
    </source>
</evidence>
<sequence length="491" mass="53813">MTTSPTSRTDAPAARLAAVRSLLQGARVHQAEAAPVASIPALDSHDGVVSYSQERMWLLEQMLPGYNTSTLVRVRGALDIDALARGFTLVAERHEVLRTVFDERDGAPVSRVLPPEQVRIEVHEPEGRDSDDRYAAGVGIARRLMREPFSLATGPVFRVAVVRLADDDSLLVLVVHHIAVDGSSMRVLWSELSQAYGEFVSGRTPILAPLPIQYGDYASWSRTNQTQDKLRPSLDHWRHHLAGAGTDELPTDRPRPTVRAGNGAQVSFTIDPELGASVARFAGEHNATPFMALLAAFSVVLARHSSTADVTLGTPIAGRVRPELDGLIGYFVNTLLVRTDLTADPSFTDLLVRTRTNTLAAYEHQELPFEALLEELQPERDPSRNPLFQVLFALGDEETDDLVLPGLRTERLDVVDGKPRFDLSVALTRHGDGFTGIAYYDADLFDHATMARLAEHFVTFLRNAVAAPERPVSAIDMVGAEERARLLDEGS</sequence>
<dbReference type="CDD" id="cd19531">
    <property type="entry name" value="LCL_NRPS-like"/>
    <property type="match status" value="1"/>
</dbReference>
<dbReference type="Gene3D" id="3.30.559.10">
    <property type="entry name" value="Chloramphenicol acetyltransferase-like domain"/>
    <property type="match status" value="1"/>
</dbReference>
<accession>A0ABT5G9E4</accession>